<reference evidence="14 15" key="1">
    <citation type="submission" date="2021-04" db="EMBL/GenBank/DDBJ databases">
        <title>novel species isolated from subtropical streams in China.</title>
        <authorList>
            <person name="Lu H."/>
        </authorList>
    </citation>
    <scope>NUCLEOTIDE SEQUENCE [LARGE SCALE GENOMIC DNA]</scope>
    <source>
        <strain evidence="14 15">BYS107W</strain>
    </source>
</reference>
<accession>A0A941DD58</accession>
<dbReference type="InterPro" id="IPR039426">
    <property type="entry name" value="TonB-dep_rcpt-like"/>
</dbReference>
<evidence type="ECO:0000313" key="14">
    <source>
        <dbReference type="EMBL" id="MBR7746050.1"/>
    </source>
</evidence>
<feature type="domain" description="TonB-dependent receptor plug" evidence="13">
    <location>
        <begin position="120"/>
        <end position="220"/>
    </location>
</feature>
<comment type="subcellular location">
    <subcellularLocation>
        <location evidence="1">Cell outer membrane</location>
        <topology evidence="1">Multi-pass membrane protein</topology>
    </subcellularLocation>
</comment>
<evidence type="ECO:0000259" key="12">
    <source>
        <dbReference type="Pfam" id="PF00593"/>
    </source>
</evidence>
<name>A0A941DD58_9BURK</name>
<gene>
    <name evidence="14" type="ORF">KDM92_05615</name>
</gene>
<feature type="domain" description="TonB-dependent receptor-like beta-barrel" evidence="12">
    <location>
        <begin position="460"/>
        <end position="639"/>
    </location>
</feature>
<evidence type="ECO:0000256" key="9">
    <source>
        <dbReference type="ARBA" id="ARBA00023237"/>
    </source>
</evidence>
<dbReference type="InterPro" id="IPR036942">
    <property type="entry name" value="Beta-barrel_TonB_sf"/>
</dbReference>
<evidence type="ECO:0000256" key="11">
    <source>
        <dbReference type="SAM" id="SignalP"/>
    </source>
</evidence>
<dbReference type="Gene3D" id="2.40.170.20">
    <property type="entry name" value="TonB-dependent receptor, beta-barrel domain"/>
    <property type="match status" value="1"/>
</dbReference>
<dbReference type="AlphaFoldDB" id="A0A941DD58"/>
<comment type="caution">
    <text evidence="14">The sequence shown here is derived from an EMBL/GenBank/DDBJ whole genome shotgun (WGS) entry which is preliminary data.</text>
</comment>
<keyword evidence="7 10" id="KW-0472">Membrane</keyword>
<evidence type="ECO:0000256" key="8">
    <source>
        <dbReference type="ARBA" id="ARBA00023170"/>
    </source>
</evidence>
<dbReference type="EMBL" id="JAGSPM010000002">
    <property type="protein sequence ID" value="MBR7746050.1"/>
    <property type="molecule type" value="Genomic_DNA"/>
</dbReference>
<dbReference type="InterPro" id="IPR012910">
    <property type="entry name" value="Plug_dom"/>
</dbReference>
<evidence type="ECO:0000256" key="2">
    <source>
        <dbReference type="ARBA" id="ARBA00009810"/>
    </source>
</evidence>
<evidence type="ECO:0000259" key="13">
    <source>
        <dbReference type="Pfam" id="PF07715"/>
    </source>
</evidence>
<dbReference type="GO" id="GO:0044718">
    <property type="term" value="P:siderophore transmembrane transport"/>
    <property type="evidence" value="ECO:0007669"/>
    <property type="project" value="TreeGrafter"/>
</dbReference>
<keyword evidence="6 10" id="KW-0798">TonB box</keyword>
<evidence type="ECO:0000256" key="6">
    <source>
        <dbReference type="ARBA" id="ARBA00023077"/>
    </source>
</evidence>
<dbReference type="GO" id="GO:0015344">
    <property type="term" value="F:siderophore uptake transmembrane transporter activity"/>
    <property type="evidence" value="ECO:0007669"/>
    <property type="project" value="TreeGrafter"/>
</dbReference>
<keyword evidence="8 14" id="KW-0675">Receptor</keyword>
<dbReference type="RefSeq" id="WP_212683394.1">
    <property type="nucleotide sequence ID" value="NZ_JAGSPM010000002.1"/>
</dbReference>
<protein>
    <submittedName>
        <fullName evidence="14">TonB-dependent receptor</fullName>
    </submittedName>
</protein>
<dbReference type="InterPro" id="IPR000531">
    <property type="entry name" value="Beta-barrel_TonB"/>
</dbReference>
<keyword evidence="4" id="KW-1134">Transmembrane beta strand</keyword>
<dbReference type="Pfam" id="PF00593">
    <property type="entry name" value="TonB_dep_Rec_b-barrel"/>
    <property type="match status" value="1"/>
</dbReference>
<sequence>MKFKASSIRLSAIAIAVSMLAAGTAYGQSAEGSINGKGKAGEKVTIVSPENGSSRVVTVDSNGSFSVSKMPPGVYKITSAGITKEITVAIGSGTSVVMTTNDAPQTVVVSGRRVMIDLNSTETSTVFTAEQMSALPVAKDPNAVAMLAPGVSKGDPNLGAGNLPSFGGASVAENGYYINGFDVTNIRNFLSYANLPFDAIGSQQIKSGGYGAEYGRSLGGIVSLSTKRGTNQWKGGASVYWNPNAFVSDRKNVRNLDTEFPDSKWSIYNEGRTSDSVVANAYIGGPIIKDTLFVYGLVTADRFSSNGYGKDSSSNTKGGKPNGMIKVDFTPSDMHRLELTAISNKNESDTYSYTHPKVKNAEGVLVSDPQYFYTTRHVGEKVTQNVESGGSVLIGKYTAYVTDNLTVSGLVGKVDHLLGRVTDSRKSLSCPVVLDEALNEVGCWSGPFPGPSVRDTNAGDDKDERRAYRFDIDYNIGNHNIRAGVDNQRFTSTQAGSTPYTGGVYWRYYPGNATGTVNGVAGAVAPGKGYVRGRTSSSTSGAFEVNNSAIYIEDNWKVSKALFVSGGLRAETFDNKNADGVSFIKKDRMLAPRLGFAYDLTGAGDTKVFGNLGRYFIPVASNTNIRATRGESFVQQFYGYTSKDPVTQAPVGLTASIGTPQVVSDGSLPNPATIADINLKPMNQDEVMLGFQRAITKEWIVGVKGIHRRINDGMDDYCSHIGFENWAKDKGYTNFDSSTMASCMMVNPGNDVTLMIDVNNDGKLVKSTVPAKYLGLAKYTRLHNSLEFTLDRPYDGKWGMSASYVLSRTTGTAEGYVNSVINQEDAGITQDFDFGSLTDGSNGRLSNDRRHTFKVFGNYAITDTLRAGFNAMVTSGRPTSCIGFVPSYRPDYSDAQNYTTASSYYCLNKEGKSVLVPRGTAGETPWIGTVDFQLAYMPKISHGKLTLAMDIFNLLNSQRPVEVVEQNDYSRDTVAIGKRNPNYGQPTSFQAPRAVRFTARYEF</sequence>
<evidence type="ECO:0000256" key="4">
    <source>
        <dbReference type="ARBA" id="ARBA00022452"/>
    </source>
</evidence>
<keyword evidence="11" id="KW-0732">Signal</keyword>
<dbReference type="GO" id="GO:0009279">
    <property type="term" value="C:cell outer membrane"/>
    <property type="evidence" value="ECO:0007669"/>
    <property type="project" value="UniProtKB-SubCell"/>
</dbReference>
<dbReference type="Proteomes" id="UP000680158">
    <property type="component" value="Unassembled WGS sequence"/>
</dbReference>
<evidence type="ECO:0000256" key="3">
    <source>
        <dbReference type="ARBA" id="ARBA00022448"/>
    </source>
</evidence>
<evidence type="ECO:0000256" key="1">
    <source>
        <dbReference type="ARBA" id="ARBA00004571"/>
    </source>
</evidence>
<dbReference type="SUPFAM" id="SSF56935">
    <property type="entry name" value="Porins"/>
    <property type="match status" value="1"/>
</dbReference>
<evidence type="ECO:0000256" key="7">
    <source>
        <dbReference type="ARBA" id="ARBA00023136"/>
    </source>
</evidence>
<keyword evidence="15" id="KW-1185">Reference proteome</keyword>
<keyword evidence="5" id="KW-0812">Transmembrane</keyword>
<dbReference type="PANTHER" id="PTHR30069">
    <property type="entry name" value="TONB-DEPENDENT OUTER MEMBRANE RECEPTOR"/>
    <property type="match status" value="1"/>
</dbReference>
<evidence type="ECO:0000313" key="15">
    <source>
        <dbReference type="Proteomes" id="UP000680158"/>
    </source>
</evidence>
<keyword evidence="3" id="KW-0813">Transport</keyword>
<dbReference type="Pfam" id="PF07715">
    <property type="entry name" value="Plug"/>
    <property type="match status" value="1"/>
</dbReference>
<dbReference type="PANTHER" id="PTHR30069:SF46">
    <property type="entry name" value="OAR PROTEIN"/>
    <property type="match status" value="1"/>
</dbReference>
<proteinExistence type="inferred from homology"/>
<evidence type="ECO:0000256" key="5">
    <source>
        <dbReference type="ARBA" id="ARBA00022692"/>
    </source>
</evidence>
<organism evidence="14 15">
    <name type="scientific">Undibacterium baiyunense</name>
    <dbReference type="NCBI Taxonomy" id="2828731"/>
    <lineage>
        <taxon>Bacteria</taxon>
        <taxon>Pseudomonadati</taxon>
        <taxon>Pseudomonadota</taxon>
        <taxon>Betaproteobacteria</taxon>
        <taxon>Burkholderiales</taxon>
        <taxon>Oxalobacteraceae</taxon>
        <taxon>Undibacterium</taxon>
    </lineage>
</organism>
<keyword evidence="9" id="KW-0998">Cell outer membrane</keyword>
<comment type="similarity">
    <text evidence="2 10">Belongs to the TonB-dependent receptor family.</text>
</comment>
<feature type="chain" id="PRO_5038127205" evidence="11">
    <location>
        <begin position="28"/>
        <end position="1003"/>
    </location>
</feature>
<feature type="signal peptide" evidence="11">
    <location>
        <begin position="1"/>
        <end position="27"/>
    </location>
</feature>
<evidence type="ECO:0000256" key="10">
    <source>
        <dbReference type="RuleBase" id="RU003357"/>
    </source>
</evidence>
<dbReference type="InterPro" id="IPR037066">
    <property type="entry name" value="Plug_dom_sf"/>
</dbReference>
<dbReference type="Gene3D" id="2.170.130.10">
    <property type="entry name" value="TonB-dependent receptor, plug domain"/>
    <property type="match status" value="1"/>
</dbReference>